<name>A0AAW8LJU5_ACILW</name>
<dbReference type="RefSeq" id="WP_310077812.1">
    <property type="nucleotide sequence ID" value="NZ_JAVDSC010000011.1"/>
</dbReference>
<organism evidence="1 2">
    <name type="scientific">Acinetobacter lwoffii</name>
    <dbReference type="NCBI Taxonomy" id="28090"/>
    <lineage>
        <taxon>Bacteria</taxon>
        <taxon>Pseudomonadati</taxon>
        <taxon>Pseudomonadota</taxon>
        <taxon>Gammaproteobacteria</taxon>
        <taxon>Moraxellales</taxon>
        <taxon>Moraxellaceae</taxon>
        <taxon>Acinetobacter</taxon>
    </lineage>
</organism>
<sequence>MLNEDFEKQYKEYFNDFGERGFTLAWVYFACNPTNLQQDVLQQNPPISLPNNDMIKNHVIEQIKKQDNPKETLEFTHLFIKNMIIEEDFLNSIDKKDNILISYLIINLLSPSNNINYNELSDTSFPKPPLDSNTQIIFIPETYKYENLIKKNTYITLNEKIITIQNINHLNKIKQSDNLFDIFIFLLDKYEINLKHKKEYLSNLLNYYEIVKTKKKNYNWIDKGNHEQLQWILYYFQNTLKFDFPLNQLHYLNTIKRKCNYYEIIFLLIASIPLSNQELLILKLKKAWSQQKFRMSGKAKKAYHLPLTKETNRKLKALSEVLNKTESQILENLIEEKYRITILDENGRSKY</sequence>
<accession>A0AAW8LJU5</accession>
<evidence type="ECO:0000313" key="1">
    <source>
        <dbReference type="EMBL" id="MDR6630323.1"/>
    </source>
</evidence>
<reference evidence="1" key="1">
    <citation type="submission" date="2023-07" db="EMBL/GenBank/DDBJ databases">
        <title>Sorghum-associated microbial communities from plants grown in Nebraska, USA.</title>
        <authorList>
            <person name="Schachtman D."/>
        </authorList>
    </citation>
    <scope>NUCLEOTIDE SEQUENCE</scope>
    <source>
        <strain evidence="1">BE44</strain>
    </source>
</reference>
<dbReference type="AlphaFoldDB" id="A0AAW8LJU5"/>
<dbReference type="Proteomes" id="UP001262767">
    <property type="component" value="Unassembled WGS sequence"/>
</dbReference>
<proteinExistence type="predicted"/>
<gene>
    <name evidence="1" type="ORF">J2X86_002377</name>
</gene>
<protein>
    <submittedName>
        <fullName evidence="1">Uncharacterized protein</fullName>
    </submittedName>
</protein>
<dbReference type="EMBL" id="JAVDSC010000011">
    <property type="protein sequence ID" value="MDR6630323.1"/>
    <property type="molecule type" value="Genomic_DNA"/>
</dbReference>
<comment type="caution">
    <text evidence="1">The sequence shown here is derived from an EMBL/GenBank/DDBJ whole genome shotgun (WGS) entry which is preliminary data.</text>
</comment>
<evidence type="ECO:0000313" key="2">
    <source>
        <dbReference type="Proteomes" id="UP001262767"/>
    </source>
</evidence>